<feature type="transmembrane region" description="Helical" evidence="2">
    <location>
        <begin position="56"/>
        <end position="77"/>
    </location>
</feature>
<keyword evidence="2" id="KW-1133">Transmembrane helix</keyword>
<feature type="transmembrane region" description="Helical" evidence="2">
    <location>
        <begin position="135"/>
        <end position="158"/>
    </location>
</feature>
<dbReference type="Proteomes" id="UP001321543">
    <property type="component" value="Chromosome"/>
</dbReference>
<feature type="region of interest" description="Disordered" evidence="1">
    <location>
        <begin position="1"/>
        <end position="44"/>
    </location>
</feature>
<protein>
    <submittedName>
        <fullName evidence="3">Uncharacterized protein</fullName>
    </submittedName>
</protein>
<dbReference type="InterPro" id="IPR046231">
    <property type="entry name" value="DUF6264"/>
</dbReference>
<feature type="transmembrane region" description="Helical" evidence="2">
    <location>
        <begin position="105"/>
        <end position="123"/>
    </location>
</feature>
<dbReference type="RefSeq" id="WP_286302821.1">
    <property type="nucleotide sequence ID" value="NZ_AP027728.1"/>
</dbReference>
<evidence type="ECO:0000313" key="3">
    <source>
        <dbReference type="EMBL" id="BDZ38928.1"/>
    </source>
</evidence>
<keyword evidence="4" id="KW-1185">Reference proteome</keyword>
<organism evidence="3 4">
    <name type="scientific">Microbacterium suwonense</name>
    <dbReference type="NCBI Taxonomy" id="683047"/>
    <lineage>
        <taxon>Bacteria</taxon>
        <taxon>Bacillati</taxon>
        <taxon>Actinomycetota</taxon>
        <taxon>Actinomycetes</taxon>
        <taxon>Micrococcales</taxon>
        <taxon>Microbacteriaceae</taxon>
        <taxon>Microbacterium</taxon>
    </lineage>
</organism>
<reference evidence="4" key="1">
    <citation type="journal article" date="2019" name="Int. J. Syst. Evol. Microbiol.">
        <title>The Global Catalogue of Microorganisms (GCM) 10K type strain sequencing project: providing services to taxonomists for standard genome sequencing and annotation.</title>
        <authorList>
            <consortium name="The Broad Institute Genomics Platform"/>
            <consortium name="The Broad Institute Genome Sequencing Center for Infectious Disease"/>
            <person name="Wu L."/>
            <person name="Ma J."/>
        </authorList>
    </citation>
    <scope>NUCLEOTIDE SEQUENCE [LARGE SCALE GENOMIC DNA]</scope>
    <source>
        <strain evidence="4">NBRC 106310</strain>
    </source>
</reference>
<keyword evidence="2" id="KW-0812">Transmembrane</keyword>
<evidence type="ECO:0000313" key="4">
    <source>
        <dbReference type="Proteomes" id="UP001321543"/>
    </source>
</evidence>
<gene>
    <name evidence="3" type="ORF">GCM10025863_15420</name>
</gene>
<evidence type="ECO:0000256" key="2">
    <source>
        <dbReference type="SAM" id="Phobius"/>
    </source>
</evidence>
<dbReference type="EMBL" id="AP027728">
    <property type="protein sequence ID" value="BDZ38928.1"/>
    <property type="molecule type" value="Genomic_DNA"/>
</dbReference>
<name>A0ABM8FTS8_9MICO</name>
<proteinExistence type="predicted"/>
<evidence type="ECO:0000256" key="1">
    <source>
        <dbReference type="SAM" id="MobiDB-lite"/>
    </source>
</evidence>
<keyword evidence="2" id="KW-0472">Membrane</keyword>
<sequence>MSVDQPQYGEYASPEEQRLRAGLPPVEQAPSASAPAAPSPGAAVRAARPANGAGRMITAVLLGIGLVNVLMSIPGFLDLSATLDQTLTMLGAEGSFSNYAAARTWGVIALIVLFAGYALTLWLSVHRIKRGRSSWWLPLVGFVVTMIAVSICISVPMMGDPAFNQILVTPPAG</sequence>
<accession>A0ABM8FTS8</accession>
<feature type="compositionally biased region" description="Low complexity" evidence="1">
    <location>
        <begin position="29"/>
        <end position="44"/>
    </location>
</feature>
<dbReference type="Pfam" id="PF19779">
    <property type="entry name" value="DUF6264"/>
    <property type="match status" value="1"/>
</dbReference>